<dbReference type="RefSeq" id="WP_181356413.1">
    <property type="nucleotide sequence ID" value="NZ_JABJXA010000108.1"/>
</dbReference>
<feature type="signal peptide" evidence="1">
    <location>
        <begin position="1"/>
        <end position="25"/>
    </location>
</feature>
<feature type="chain" id="PRO_5038406816" evidence="1">
    <location>
        <begin position="26"/>
        <end position="243"/>
    </location>
</feature>
<gene>
    <name evidence="3" type="ORF">H3147_17525</name>
</gene>
<dbReference type="SMART" id="SM00458">
    <property type="entry name" value="RICIN"/>
    <property type="match status" value="1"/>
</dbReference>
<name>A0A7W3WY11_9ACTN</name>
<evidence type="ECO:0000259" key="2">
    <source>
        <dbReference type="SMART" id="SM00458"/>
    </source>
</evidence>
<dbReference type="EMBL" id="JABJXA010000108">
    <property type="protein sequence ID" value="MBB1260612.1"/>
    <property type="molecule type" value="Genomic_DNA"/>
</dbReference>
<dbReference type="PROSITE" id="PS50231">
    <property type="entry name" value="RICIN_B_LECTIN"/>
    <property type="match status" value="1"/>
</dbReference>
<evidence type="ECO:0000256" key="1">
    <source>
        <dbReference type="SAM" id="SignalP"/>
    </source>
</evidence>
<protein>
    <submittedName>
        <fullName evidence="3">Ricin-type beta-trefoil lectin domain protein</fullName>
    </submittedName>
</protein>
<dbReference type="GO" id="GO:0030246">
    <property type="term" value="F:carbohydrate binding"/>
    <property type="evidence" value="ECO:0007669"/>
    <property type="project" value="UniProtKB-KW"/>
</dbReference>
<evidence type="ECO:0000313" key="4">
    <source>
        <dbReference type="Proteomes" id="UP000517765"/>
    </source>
</evidence>
<dbReference type="InterPro" id="IPR035992">
    <property type="entry name" value="Ricin_B-like_lectins"/>
</dbReference>
<dbReference type="SUPFAM" id="SSF50370">
    <property type="entry name" value="Ricin B-like lectins"/>
    <property type="match status" value="1"/>
</dbReference>
<proteinExistence type="predicted"/>
<evidence type="ECO:0000313" key="3">
    <source>
        <dbReference type="EMBL" id="MBB1260612.1"/>
    </source>
</evidence>
<keyword evidence="1" id="KW-0732">Signal</keyword>
<dbReference type="Proteomes" id="UP000517765">
    <property type="component" value="Unassembled WGS sequence"/>
</dbReference>
<comment type="caution">
    <text evidence="3">The sequence shown here is derived from an EMBL/GenBank/DDBJ whole genome shotgun (WGS) entry which is preliminary data.</text>
</comment>
<organism evidence="3 4">
    <name type="scientific">Streptomyces alkaliterrae</name>
    <dbReference type="NCBI Taxonomy" id="2213162"/>
    <lineage>
        <taxon>Bacteria</taxon>
        <taxon>Bacillati</taxon>
        <taxon>Actinomycetota</taxon>
        <taxon>Actinomycetes</taxon>
        <taxon>Kitasatosporales</taxon>
        <taxon>Streptomycetaceae</taxon>
        <taxon>Streptomyces</taxon>
    </lineage>
</organism>
<keyword evidence="3" id="KW-0430">Lectin</keyword>
<sequence>MKLSRLVTVALALAATLLLPATAVAAPAAPAAPDSEPASVGASATTQDFTGIGHGPYNIAVEAAWNGAYGLAAQAGYPAYTCRRTAGPVARPINSTFYEVWVKITCTRPAPGTGQIVGTASSRCVDVKGAKTKEGTPIQLYDCNGTVAQAWKLHPDGTIRALDRCMDVQFARTENGTRIGLNKCHEGGNQRWERLPNGLLRSLHSQRCLAPLNNGSNRDTPLVIWDCDANNPAQQWRGSAMSV</sequence>
<dbReference type="Pfam" id="PF00652">
    <property type="entry name" value="Ricin_B_lectin"/>
    <property type="match status" value="1"/>
</dbReference>
<accession>A0A7W3WY11</accession>
<feature type="domain" description="Ricin B lectin" evidence="2">
    <location>
        <begin position="111"/>
        <end position="239"/>
    </location>
</feature>
<dbReference type="InterPro" id="IPR000772">
    <property type="entry name" value="Ricin_B_lectin"/>
</dbReference>
<dbReference type="Gene3D" id="2.80.10.50">
    <property type="match status" value="2"/>
</dbReference>
<dbReference type="AlphaFoldDB" id="A0A7W3WY11"/>
<reference evidence="4" key="1">
    <citation type="submission" date="2020-05" db="EMBL/GenBank/DDBJ databases">
        <title>Classification of alakaliphilic streptomycetes isolated from an alkaline soil next to Lonar Crater, India and a proposal for the recognition of Streptomyces alkaliterrae sp. nov.</title>
        <authorList>
            <person name="Golinska P."/>
        </authorList>
    </citation>
    <scope>NUCLEOTIDE SEQUENCE [LARGE SCALE GENOMIC DNA]</scope>
    <source>
        <strain evidence="4">OF8</strain>
    </source>
</reference>